<dbReference type="EMBL" id="JBJVNE010000004">
    <property type="protein sequence ID" value="MFM9646300.1"/>
    <property type="molecule type" value="Genomic_DNA"/>
</dbReference>
<protein>
    <submittedName>
        <fullName evidence="1">Uncharacterized protein</fullName>
    </submittedName>
</protein>
<dbReference type="GeneID" id="93760467"/>
<accession>A0ABW9ICS0</accession>
<evidence type="ECO:0000313" key="2">
    <source>
        <dbReference type="Proteomes" id="UP001631993"/>
    </source>
</evidence>
<name>A0ABW9ICS0_STRGJ</name>
<gene>
    <name evidence="1" type="ORF">ACKI1S_09150</name>
</gene>
<reference evidence="1 2" key="1">
    <citation type="submission" date="2024-12" db="EMBL/GenBank/DDBJ databases">
        <title>Forecasting of Potato common scab and diversities of Pathogenic streptomyces spp. in china.</title>
        <authorList>
            <person name="Handique U."/>
            <person name="Wu J."/>
        </authorList>
    </citation>
    <scope>NUCLEOTIDE SEQUENCE [LARGE SCALE GENOMIC DNA]</scope>
    <source>
        <strain evidence="1 2">ZRIMU1585</strain>
    </source>
</reference>
<comment type="caution">
    <text evidence="1">The sequence shown here is derived from an EMBL/GenBank/DDBJ whole genome shotgun (WGS) entry which is preliminary data.</text>
</comment>
<proteinExistence type="predicted"/>
<dbReference type="Proteomes" id="UP001631993">
    <property type="component" value="Unassembled WGS sequence"/>
</dbReference>
<evidence type="ECO:0000313" key="1">
    <source>
        <dbReference type="EMBL" id="MFM9646300.1"/>
    </source>
</evidence>
<keyword evidence="2" id="KW-1185">Reference proteome</keyword>
<dbReference type="RefSeq" id="WP_167534990.1">
    <property type="nucleotide sequence ID" value="NZ_BMVS01000006.1"/>
</dbReference>
<organism evidence="1 2">
    <name type="scientific">Streptomyces galilaeus</name>
    <dbReference type="NCBI Taxonomy" id="33899"/>
    <lineage>
        <taxon>Bacteria</taxon>
        <taxon>Bacillati</taxon>
        <taxon>Actinomycetota</taxon>
        <taxon>Actinomycetes</taxon>
        <taxon>Kitasatosporales</taxon>
        <taxon>Streptomycetaceae</taxon>
        <taxon>Streptomyces</taxon>
    </lineage>
</organism>
<sequence>MTSPEEALQQARATYEEHARTCRQCHFDAVPCPVSKHLLRAYNNARREQMRANSGVR</sequence>